<dbReference type="Proteomes" id="UP000499080">
    <property type="component" value="Unassembled WGS sequence"/>
</dbReference>
<evidence type="ECO:0000313" key="3">
    <source>
        <dbReference type="Proteomes" id="UP000499080"/>
    </source>
</evidence>
<sequence length="139" mass="16069">MDEEMLSMEKNEVWDLVELHEKEKQPITCKWFFKRKRDGKYKVRLVARGFTQKEGVDYTTTFSPVISMPSLRLVLVLILQENLHSYVTGVETAFLNGDLGEVVYMSQLQGYGDGTGKVCKLNKSLYGLKQAPRQRCHIY</sequence>
<dbReference type="EMBL" id="BGPR01000194">
    <property type="protein sequence ID" value="GBM03711.1"/>
    <property type="molecule type" value="Genomic_DNA"/>
</dbReference>
<organism evidence="2 3">
    <name type="scientific">Araneus ventricosus</name>
    <name type="common">Orbweaver spider</name>
    <name type="synonym">Epeira ventricosa</name>
    <dbReference type="NCBI Taxonomy" id="182803"/>
    <lineage>
        <taxon>Eukaryota</taxon>
        <taxon>Metazoa</taxon>
        <taxon>Ecdysozoa</taxon>
        <taxon>Arthropoda</taxon>
        <taxon>Chelicerata</taxon>
        <taxon>Arachnida</taxon>
        <taxon>Araneae</taxon>
        <taxon>Araneomorphae</taxon>
        <taxon>Entelegynae</taxon>
        <taxon>Araneoidea</taxon>
        <taxon>Araneidae</taxon>
        <taxon>Araneus</taxon>
    </lineage>
</organism>
<accession>A0A4Y2CH20</accession>
<dbReference type="Pfam" id="PF07727">
    <property type="entry name" value="RVT_2"/>
    <property type="match status" value="1"/>
</dbReference>
<feature type="domain" description="Reverse transcriptase Ty1/copia-type" evidence="1">
    <location>
        <begin position="11"/>
        <end position="133"/>
    </location>
</feature>
<reference evidence="2 3" key="1">
    <citation type="journal article" date="2019" name="Sci. Rep.">
        <title>Orb-weaving spider Araneus ventricosus genome elucidates the spidroin gene catalogue.</title>
        <authorList>
            <person name="Kono N."/>
            <person name="Nakamura H."/>
            <person name="Ohtoshi R."/>
            <person name="Moran D.A.P."/>
            <person name="Shinohara A."/>
            <person name="Yoshida Y."/>
            <person name="Fujiwara M."/>
            <person name="Mori M."/>
            <person name="Tomita M."/>
            <person name="Arakawa K."/>
        </authorList>
    </citation>
    <scope>NUCLEOTIDE SEQUENCE [LARGE SCALE GENOMIC DNA]</scope>
</reference>
<keyword evidence="3" id="KW-1185">Reference proteome</keyword>
<evidence type="ECO:0000313" key="2">
    <source>
        <dbReference type="EMBL" id="GBM03711.1"/>
    </source>
</evidence>
<gene>
    <name evidence="2" type="primary">POLX_1586</name>
    <name evidence="2" type="ORF">AVEN_134935_1</name>
</gene>
<protein>
    <submittedName>
        <fullName evidence="2">Retrovirus-related Pol polyprotein from transposon TNT 1-94</fullName>
    </submittedName>
</protein>
<evidence type="ECO:0000259" key="1">
    <source>
        <dbReference type="Pfam" id="PF07727"/>
    </source>
</evidence>
<dbReference type="InterPro" id="IPR013103">
    <property type="entry name" value="RVT_2"/>
</dbReference>
<proteinExistence type="predicted"/>
<name>A0A4Y2CH20_ARAVE</name>
<dbReference type="OrthoDB" id="422839at2759"/>
<comment type="caution">
    <text evidence="2">The sequence shown here is derived from an EMBL/GenBank/DDBJ whole genome shotgun (WGS) entry which is preliminary data.</text>
</comment>
<dbReference type="AlphaFoldDB" id="A0A4Y2CH20"/>